<reference evidence="3" key="1">
    <citation type="submission" date="2022-11" db="UniProtKB">
        <authorList>
            <consortium name="WormBaseParasite"/>
        </authorList>
    </citation>
    <scope>IDENTIFICATION</scope>
</reference>
<dbReference type="Proteomes" id="UP000887569">
    <property type="component" value="Unplaced"/>
</dbReference>
<proteinExistence type="predicted"/>
<sequence>FYASSVGFFRYMRKYSLPLPTAVCGLPSALLNLLWLVHIRKPSLSFSLQWRSAPSTTICGLTRTKTWEL</sequence>
<protein>
    <submittedName>
        <fullName evidence="3">Selenoprotein K</fullName>
    </submittedName>
</protein>
<keyword evidence="1" id="KW-0812">Transmembrane</keyword>
<name>A0A915AVE1_PARUN</name>
<accession>A0A915AVE1</accession>
<organism evidence="2 3">
    <name type="scientific">Parascaris univalens</name>
    <name type="common">Nematode worm</name>
    <dbReference type="NCBI Taxonomy" id="6257"/>
    <lineage>
        <taxon>Eukaryota</taxon>
        <taxon>Metazoa</taxon>
        <taxon>Ecdysozoa</taxon>
        <taxon>Nematoda</taxon>
        <taxon>Chromadorea</taxon>
        <taxon>Rhabditida</taxon>
        <taxon>Spirurina</taxon>
        <taxon>Ascaridomorpha</taxon>
        <taxon>Ascaridoidea</taxon>
        <taxon>Ascarididae</taxon>
        <taxon>Parascaris</taxon>
    </lineage>
</organism>
<evidence type="ECO:0000313" key="2">
    <source>
        <dbReference type="Proteomes" id="UP000887569"/>
    </source>
</evidence>
<evidence type="ECO:0000256" key="1">
    <source>
        <dbReference type="SAM" id="Phobius"/>
    </source>
</evidence>
<dbReference type="AlphaFoldDB" id="A0A915AVE1"/>
<keyword evidence="1" id="KW-1133">Transmembrane helix</keyword>
<evidence type="ECO:0000313" key="3">
    <source>
        <dbReference type="WBParaSite" id="PgR017X_g117_t01"/>
    </source>
</evidence>
<keyword evidence="1" id="KW-0472">Membrane</keyword>
<dbReference type="WBParaSite" id="PgR017X_g117_t01">
    <property type="protein sequence ID" value="PgR017X_g117_t01"/>
    <property type="gene ID" value="PgR017X_g117"/>
</dbReference>
<feature type="transmembrane region" description="Helical" evidence="1">
    <location>
        <begin position="15"/>
        <end position="37"/>
    </location>
</feature>
<keyword evidence="2" id="KW-1185">Reference proteome</keyword>